<dbReference type="RefSeq" id="WP_128532368.1">
    <property type="nucleotide sequence ID" value="NZ_SBIW01000002.1"/>
</dbReference>
<evidence type="ECO:0000259" key="2">
    <source>
        <dbReference type="Pfam" id="PF13441"/>
    </source>
</evidence>
<name>A0A3S3XCU4_9SPHI</name>
<dbReference type="EMBL" id="SBIW01000002">
    <property type="protein sequence ID" value="RWY55564.1"/>
    <property type="molecule type" value="Genomic_DNA"/>
</dbReference>
<organism evidence="3 4">
    <name type="scientific">Mucilaginibacter gilvus</name>
    <dbReference type="NCBI Taxonomy" id="2305909"/>
    <lineage>
        <taxon>Bacteria</taxon>
        <taxon>Pseudomonadati</taxon>
        <taxon>Bacteroidota</taxon>
        <taxon>Sphingobacteriia</taxon>
        <taxon>Sphingobacteriales</taxon>
        <taxon>Sphingobacteriaceae</taxon>
        <taxon>Mucilaginibacter</taxon>
    </lineage>
</organism>
<dbReference type="Pfam" id="PF13441">
    <property type="entry name" value="Gly-zipper_YMGG"/>
    <property type="match status" value="1"/>
</dbReference>
<evidence type="ECO:0000313" key="4">
    <source>
        <dbReference type="Proteomes" id="UP000286701"/>
    </source>
</evidence>
<reference evidence="3 4" key="1">
    <citation type="submission" date="2019-01" db="EMBL/GenBank/DDBJ databases">
        <title>Mucilaginibacter antarcticum sp. nov., isolated from antarctic soil.</title>
        <authorList>
            <person name="Yan Y.-Q."/>
            <person name="Du Z.-J."/>
        </authorList>
    </citation>
    <scope>NUCLEOTIDE SEQUENCE [LARGE SCALE GENOMIC DNA]</scope>
    <source>
        <strain evidence="3 4">F01003</strain>
    </source>
</reference>
<comment type="caution">
    <text evidence="3">The sequence shown here is derived from an EMBL/GenBank/DDBJ whole genome shotgun (WGS) entry which is preliminary data.</text>
</comment>
<dbReference type="InterPro" id="IPR027367">
    <property type="entry name" value="Gly-zipper_YMGG"/>
</dbReference>
<dbReference type="AlphaFoldDB" id="A0A3S3XCU4"/>
<proteinExistence type="predicted"/>
<feature type="signal peptide" evidence="1">
    <location>
        <begin position="1"/>
        <end position="22"/>
    </location>
</feature>
<dbReference type="OrthoDB" id="799814at2"/>
<protein>
    <recommendedName>
        <fullName evidence="2">YMGG-like Gly-zipper domain-containing protein</fullName>
    </recommendedName>
</protein>
<evidence type="ECO:0000313" key="3">
    <source>
        <dbReference type="EMBL" id="RWY55564.1"/>
    </source>
</evidence>
<gene>
    <name evidence="3" type="ORF">EPL05_04095</name>
</gene>
<sequence length="106" mass="10883">MKKILIYGGLAMALTTSLNFSAAAQEKKGISQQGKGAIIGGAGGAVAGALIGHNVGGAVIGGAIGAGGGYIIGNEARRRQQKKRHAAWLERRRAWKASHPGKAYPY</sequence>
<accession>A0A3S3XCU4</accession>
<evidence type="ECO:0000256" key="1">
    <source>
        <dbReference type="SAM" id="SignalP"/>
    </source>
</evidence>
<feature type="domain" description="YMGG-like Gly-zipper" evidence="2">
    <location>
        <begin position="34"/>
        <end position="74"/>
    </location>
</feature>
<keyword evidence="1" id="KW-0732">Signal</keyword>
<dbReference type="Proteomes" id="UP000286701">
    <property type="component" value="Unassembled WGS sequence"/>
</dbReference>
<keyword evidence="4" id="KW-1185">Reference proteome</keyword>
<feature type="chain" id="PRO_5018667669" description="YMGG-like Gly-zipper domain-containing protein" evidence="1">
    <location>
        <begin position="23"/>
        <end position="106"/>
    </location>
</feature>